<dbReference type="InterPro" id="IPR036259">
    <property type="entry name" value="MFS_trans_sf"/>
</dbReference>
<accession>A0ABU2FE90</accession>
<keyword evidence="1" id="KW-1133">Transmembrane helix</keyword>
<comment type="caution">
    <text evidence="2">The sequence shown here is derived from an EMBL/GenBank/DDBJ whole genome shotgun (WGS) entry which is preliminary data.</text>
</comment>
<feature type="transmembrane region" description="Helical" evidence="1">
    <location>
        <begin position="291"/>
        <end position="312"/>
    </location>
</feature>
<feature type="transmembrane region" description="Helical" evidence="1">
    <location>
        <begin position="99"/>
        <end position="124"/>
    </location>
</feature>
<evidence type="ECO:0000313" key="2">
    <source>
        <dbReference type="EMBL" id="MDS0260582.1"/>
    </source>
</evidence>
<evidence type="ECO:0000313" key="3">
    <source>
        <dbReference type="Proteomes" id="UP001259659"/>
    </source>
</evidence>
<feature type="transmembrane region" description="Helical" evidence="1">
    <location>
        <begin position="250"/>
        <end position="271"/>
    </location>
</feature>
<feature type="transmembrane region" description="Helical" evidence="1">
    <location>
        <begin position="63"/>
        <end position="87"/>
    </location>
</feature>
<sequence>MTPVLDASLSRLRAGAASSRRQLRAVGASLSQLDTDRAVGPTVGAAVVFDALVYASVRYAPEYLRLLGTSPVAIGLFGSVGIAVSRLGARRSGGPSRWLAAGLAALGLFCWTVAGAVGGAAVLLVAGTVLVGPWCADSADRLGRSVTERGYSGYHLTPVDGRSGVAIFGMLVVTVVLAAGTVLAGLRVAMALATTFGVAVTVAAVVEDPPRLDAVGAIGLPSLPTAVPKPHLVPGRLVAAVRAVPAGARALVFGSTLVTMAPAAVSVFVVVTVTTTLDPSLTVAGAQLGSAAAFGLLLSTELVVGAASYRFGDALERWLGSKPLAIWGLFVSATFPLLLVGVAPEFTSFVVLFALYGTRFGAVAARQRLLADAVPDTAGRTLPATTRTVRDAMVVVAPAIGGVLYGASPTLAFGAATTVGAVGLREYVRACYL</sequence>
<name>A0ABU2FE90_9EURY</name>
<evidence type="ECO:0000256" key="1">
    <source>
        <dbReference type="SAM" id="Phobius"/>
    </source>
</evidence>
<dbReference type="Proteomes" id="UP001259659">
    <property type="component" value="Unassembled WGS sequence"/>
</dbReference>
<proteinExistence type="predicted"/>
<organism evidence="2 3">
    <name type="scientific">Haloarcula saliterrae</name>
    <dbReference type="NCBI Taxonomy" id="2950534"/>
    <lineage>
        <taxon>Archaea</taxon>
        <taxon>Methanobacteriati</taxon>
        <taxon>Methanobacteriota</taxon>
        <taxon>Stenosarchaea group</taxon>
        <taxon>Halobacteria</taxon>
        <taxon>Halobacteriales</taxon>
        <taxon>Haloarculaceae</taxon>
        <taxon>Haloarcula</taxon>
    </lineage>
</organism>
<dbReference type="RefSeq" id="WP_310920310.1">
    <property type="nucleotide sequence ID" value="NZ_JAMQON010000004.1"/>
</dbReference>
<reference evidence="2 3" key="1">
    <citation type="submission" date="2022-06" db="EMBL/GenBank/DDBJ databases">
        <title>Haloarcula sp. a new haloarchaeum isolate from saline soil.</title>
        <authorList>
            <person name="Strakova D."/>
            <person name="Galisteo C."/>
            <person name="Sanchez-Porro C."/>
            <person name="Ventosa A."/>
        </authorList>
    </citation>
    <scope>NUCLEOTIDE SEQUENCE [LARGE SCALE GENOMIC DNA]</scope>
    <source>
        <strain evidence="2 3">S1CR25-12</strain>
    </source>
</reference>
<keyword evidence="1" id="KW-0812">Transmembrane</keyword>
<gene>
    <name evidence="2" type="ORF">NDI56_14340</name>
</gene>
<feature type="transmembrane region" description="Helical" evidence="1">
    <location>
        <begin position="349"/>
        <end position="365"/>
    </location>
</feature>
<feature type="transmembrane region" description="Helical" evidence="1">
    <location>
        <begin position="165"/>
        <end position="186"/>
    </location>
</feature>
<dbReference type="EMBL" id="JAMQON010000004">
    <property type="protein sequence ID" value="MDS0260582.1"/>
    <property type="molecule type" value="Genomic_DNA"/>
</dbReference>
<dbReference type="SUPFAM" id="SSF103473">
    <property type="entry name" value="MFS general substrate transporter"/>
    <property type="match status" value="1"/>
</dbReference>
<keyword evidence="1" id="KW-0472">Membrane</keyword>
<dbReference type="Gene3D" id="1.20.1250.20">
    <property type="entry name" value="MFS general substrate transporter like domains"/>
    <property type="match status" value="1"/>
</dbReference>
<protein>
    <recommendedName>
        <fullName evidence="4">MFS transporter</fullName>
    </recommendedName>
</protein>
<feature type="transmembrane region" description="Helical" evidence="1">
    <location>
        <begin position="324"/>
        <end position="343"/>
    </location>
</feature>
<keyword evidence="3" id="KW-1185">Reference proteome</keyword>
<evidence type="ECO:0008006" key="4">
    <source>
        <dbReference type="Google" id="ProtNLM"/>
    </source>
</evidence>